<dbReference type="EMBL" id="JAGGKS010000005">
    <property type="protein sequence ID" value="MBP1926214.1"/>
    <property type="molecule type" value="Genomic_DNA"/>
</dbReference>
<dbReference type="Gene3D" id="1.10.10.2840">
    <property type="entry name" value="PucR C-terminal helix-turn-helix domain"/>
    <property type="match status" value="1"/>
</dbReference>
<sequence length="525" mass="61537">MGINFEGLCQRFTEKIKKVYLEVEPDVNFVDVELITEKKTEFLENYIYVGTTSSLKGKLDKLSNSCFILLNDDSIILENFIDNKVTIIEINENENILEIYNEVRTLFRRDVKYNQFKISLLEVLLSGDGIYKIIDVASKLIGNPLIVIDLSFKVLANSPIEEITDLLWMDNVKKGYCSYEFISELTKLESLKKGRKTSYPFEVTCPESPNKKVVFKIEVSGKVIGNIILIECVKKIDPYDYDYLMLLSQIISMELEKKQFYRNTRNVLSEEILYDLLENNIKNEAIIEERIENGGLVFSSHIEVLVVDITNYDFKKSIYARYLDSKLANLFPMGKSIYYNGDVIIINDRNYFKSGQVKNDKVIDFLIENKLKMGISNEFSSIKDCSIYYHQAIRSLKIGAILEPEKCVYQYENIQPYNFIYMAKEQIMKEDFYNDSLYMLKTYDDENNSELYKTLYIYLKNNHNITRTAEELFIHRNTLRYRLEKIVDILGVSLDENDISFKLYYAYKSMNFYKNLVDAQKKNDN</sequence>
<evidence type="ECO:0000259" key="1">
    <source>
        <dbReference type="Pfam" id="PF13556"/>
    </source>
</evidence>
<keyword evidence="3" id="KW-1185">Reference proteome</keyword>
<dbReference type="InterPro" id="IPR042070">
    <property type="entry name" value="PucR_C-HTH_sf"/>
</dbReference>
<comment type="caution">
    <text evidence="2">The sequence shown here is derived from an EMBL/GenBank/DDBJ whole genome shotgun (WGS) entry which is preliminary data.</text>
</comment>
<dbReference type="SUPFAM" id="SSF46689">
    <property type="entry name" value="Homeodomain-like"/>
    <property type="match status" value="1"/>
</dbReference>
<name>A0ABS4GEZ5_9FIRM</name>
<feature type="domain" description="PucR C-terminal helix-turn-helix" evidence="1">
    <location>
        <begin position="451"/>
        <end position="508"/>
    </location>
</feature>
<evidence type="ECO:0000313" key="3">
    <source>
        <dbReference type="Proteomes" id="UP001519342"/>
    </source>
</evidence>
<dbReference type="PANTHER" id="PTHR33744:SF1">
    <property type="entry name" value="DNA-BINDING TRANSCRIPTIONAL ACTIVATOR ADER"/>
    <property type="match status" value="1"/>
</dbReference>
<protein>
    <submittedName>
        <fullName evidence="2">Sugar diacid utilization regulator</fullName>
    </submittedName>
</protein>
<dbReference type="Proteomes" id="UP001519342">
    <property type="component" value="Unassembled WGS sequence"/>
</dbReference>
<reference evidence="2 3" key="1">
    <citation type="submission" date="2021-03" db="EMBL/GenBank/DDBJ databases">
        <title>Genomic Encyclopedia of Type Strains, Phase IV (KMG-IV): sequencing the most valuable type-strain genomes for metagenomic binning, comparative biology and taxonomic classification.</title>
        <authorList>
            <person name="Goeker M."/>
        </authorList>
    </citation>
    <scope>NUCLEOTIDE SEQUENCE [LARGE SCALE GENOMIC DNA]</scope>
    <source>
        <strain evidence="2 3">DSM 24004</strain>
    </source>
</reference>
<evidence type="ECO:0000313" key="2">
    <source>
        <dbReference type="EMBL" id="MBP1926214.1"/>
    </source>
</evidence>
<gene>
    <name evidence="2" type="ORF">J2Z76_002078</name>
</gene>
<dbReference type="PANTHER" id="PTHR33744">
    <property type="entry name" value="CARBOHYDRATE DIACID REGULATOR"/>
    <property type="match status" value="1"/>
</dbReference>
<dbReference type="InterPro" id="IPR009057">
    <property type="entry name" value="Homeodomain-like_sf"/>
</dbReference>
<accession>A0ABS4GEZ5</accession>
<dbReference type="InterPro" id="IPR051448">
    <property type="entry name" value="CdaR-like_regulators"/>
</dbReference>
<organism evidence="2 3">
    <name type="scientific">Sedimentibacter acidaminivorans</name>
    <dbReference type="NCBI Taxonomy" id="913099"/>
    <lineage>
        <taxon>Bacteria</taxon>
        <taxon>Bacillati</taxon>
        <taxon>Bacillota</taxon>
        <taxon>Tissierellia</taxon>
        <taxon>Sedimentibacter</taxon>
    </lineage>
</organism>
<proteinExistence type="predicted"/>
<dbReference type="Pfam" id="PF13556">
    <property type="entry name" value="HTH_30"/>
    <property type="match status" value="1"/>
</dbReference>
<dbReference type="RefSeq" id="WP_209511940.1">
    <property type="nucleotide sequence ID" value="NZ_JAGGKS010000005.1"/>
</dbReference>
<dbReference type="InterPro" id="IPR025736">
    <property type="entry name" value="PucR_C-HTH_dom"/>
</dbReference>